<organism evidence="3 4">
    <name type="scientific">Pseudooceanicola algae</name>
    <dbReference type="NCBI Taxonomy" id="1537215"/>
    <lineage>
        <taxon>Bacteria</taxon>
        <taxon>Pseudomonadati</taxon>
        <taxon>Pseudomonadota</taxon>
        <taxon>Alphaproteobacteria</taxon>
        <taxon>Rhodobacterales</taxon>
        <taxon>Paracoccaceae</taxon>
        <taxon>Pseudooceanicola</taxon>
    </lineage>
</organism>
<feature type="signal peptide" evidence="1">
    <location>
        <begin position="1"/>
        <end position="49"/>
    </location>
</feature>
<dbReference type="InterPro" id="IPR007543">
    <property type="entry name" value="LptD_C"/>
</dbReference>
<dbReference type="GO" id="GO:0043165">
    <property type="term" value="P:Gram-negative-bacterium-type cell outer membrane assembly"/>
    <property type="evidence" value="ECO:0007669"/>
    <property type="project" value="UniProtKB-UniRule"/>
</dbReference>
<accession>A0A418SE28</accession>
<comment type="similarity">
    <text evidence="1">Belongs to the LptD family.</text>
</comment>
<comment type="subcellular location">
    <subcellularLocation>
        <location evidence="1">Cell outer membrane</location>
    </subcellularLocation>
</comment>
<keyword evidence="1" id="KW-0732">Signal</keyword>
<evidence type="ECO:0000256" key="1">
    <source>
        <dbReference type="HAMAP-Rule" id="MF_01411"/>
    </source>
</evidence>
<evidence type="ECO:0000313" key="4">
    <source>
        <dbReference type="Proteomes" id="UP000283786"/>
    </source>
</evidence>
<keyword evidence="1" id="KW-0998">Cell outer membrane</keyword>
<comment type="function">
    <text evidence="1">Involved in the assembly of lipopolysaccharide (LPS) at the surface of the outer membrane.</text>
</comment>
<proteinExistence type="inferred from homology"/>
<dbReference type="GO" id="GO:1990351">
    <property type="term" value="C:transporter complex"/>
    <property type="evidence" value="ECO:0007669"/>
    <property type="project" value="TreeGrafter"/>
</dbReference>
<keyword evidence="1" id="KW-0472">Membrane</keyword>
<sequence length="762" mass="83049" precursor="true">MLVLLRNRALAHPPLRIATMRPVRPLRTGLATLAAMLCVHLAAPGTARAQETGAASVVQQGATDQDAPALLVADRVYMDGPGRLIAEGNVEALRDGLRLRASRIVYDEENGTLSVEGPITITGSDAAGDNSAVVLADTAELDADFRNGLLSSARIMLGQQVQMAAQQMARVDGRYNQLYKTTVSSCHVCTDGSPPLWQIRAERVVHDEVGQQLHFEHATLQVYGVSVFYLPYLRLPDPTQERATGFLTPTIRRNSELGTGIKLPYYIAMGDDRDLLLTPYVSEVTTTLEFRYRQAFSNGALSVSGAVANDTLDDADMRGYLQLAGTFYLPQDFVLRFNIEAISDDSYLTDYGYSDEDRLKSEIIISRARRDEWMRAALVHYHTLRDSEDTATIPALIADLNYQKRLFPAAMGGELRLSAEAHEHYRYSTLDYDSDDSDDITDGRDVTRLNVSADWRRSFTLAGGLRVETLGGLAIDSFYTTQDELLPTSQTGVTPYTAVTLRWPVQKVSDSGSVTIIEPVAQIAWSGGSQLDIANDESTRTEFDEGNLLGLTRFASPDRREHGWRGAYGAMISQFHPSGWTGRLVVGQILQDTPDSSFNEASGLTGQFSNVLVAGQVTAPGGWSLSARGLFDNEFSVTKTSARASWLNDDAEFGATYVWLGPDQAVDRDQVISEWTIDGAYQVSPNWGVSADIRYDVAEDQPASAGLGVTWTNECVDVNLAVSRTYTSSSVVTPSTDFSFTIGLLGFSTGGSSSASSGSCRN</sequence>
<dbReference type="InterPro" id="IPR050218">
    <property type="entry name" value="LptD"/>
</dbReference>
<name>A0A418SE28_9RHOB</name>
<comment type="subunit">
    <text evidence="1">Component of the lipopolysaccharide transport and assembly complex.</text>
</comment>
<keyword evidence="4" id="KW-1185">Reference proteome</keyword>
<dbReference type="PANTHER" id="PTHR30189:SF1">
    <property type="entry name" value="LPS-ASSEMBLY PROTEIN LPTD"/>
    <property type="match status" value="1"/>
</dbReference>
<dbReference type="GO" id="GO:0009279">
    <property type="term" value="C:cell outer membrane"/>
    <property type="evidence" value="ECO:0007669"/>
    <property type="project" value="UniProtKB-SubCell"/>
</dbReference>
<dbReference type="KEGG" id="palw:PSAL_007690"/>
<dbReference type="RefSeq" id="WP_231388671.1">
    <property type="nucleotide sequence ID" value="NZ_CP060436.1"/>
</dbReference>
<dbReference type="AlphaFoldDB" id="A0A418SE28"/>
<evidence type="ECO:0000259" key="2">
    <source>
        <dbReference type="Pfam" id="PF04453"/>
    </source>
</evidence>
<gene>
    <name evidence="1 3" type="primary">lptD</name>
    <name evidence="3" type="ORF">PSAL_007690</name>
</gene>
<dbReference type="Pfam" id="PF04453">
    <property type="entry name" value="LptD"/>
    <property type="match status" value="1"/>
</dbReference>
<reference evidence="3 4" key="1">
    <citation type="submission" date="2020-08" db="EMBL/GenBank/DDBJ databases">
        <title>Genome sequence of Rhodobacteraceae bacterium Lw-13e.</title>
        <authorList>
            <person name="Poehlein A."/>
            <person name="Wolter L."/>
            <person name="Daniel R."/>
            <person name="Brinkhoff T."/>
        </authorList>
    </citation>
    <scope>NUCLEOTIDE SEQUENCE [LARGE SCALE GENOMIC DNA]</scope>
    <source>
        <strain evidence="3 4">Lw-13e</strain>
    </source>
</reference>
<evidence type="ECO:0000313" key="3">
    <source>
        <dbReference type="EMBL" id="QPM89548.1"/>
    </source>
</evidence>
<dbReference type="InterPro" id="IPR020889">
    <property type="entry name" value="LipoPS_assembly_LptD"/>
</dbReference>
<dbReference type="GO" id="GO:0015920">
    <property type="term" value="P:lipopolysaccharide transport"/>
    <property type="evidence" value="ECO:0007669"/>
    <property type="project" value="InterPro"/>
</dbReference>
<dbReference type="Proteomes" id="UP000283786">
    <property type="component" value="Chromosome"/>
</dbReference>
<comment type="caution">
    <text evidence="1">Lacks conserved residue(s) required for the propagation of feature annotation.</text>
</comment>
<feature type="chain" id="PRO_5031679911" description="LPS-assembly protein LptD" evidence="1">
    <location>
        <begin position="50"/>
        <end position="762"/>
    </location>
</feature>
<feature type="domain" description="LptD C-terminal" evidence="2">
    <location>
        <begin position="317"/>
        <end position="687"/>
    </location>
</feature>
<protein>
    <recommendedName>
        <fullName evidence="1">LPS-assembly protein LptD</fullName>
    </recommendedName>
</protein>
<dbReference type="PANTHER" id="PTHR30189">
    <property type="entry name" value="LPS-ASSEMBLY PROTEIN"/>
    <property type="match status" value="1"/>
</dbReference>
<dbReference type="EMBL" id="CP060436">
    <property type="protein sequence ID" value="QPM89548.1"/>
    <property type="molecule type" value="Genomic_DNA"/>
</dbReference>
<dbReference type="HAMAP" id="MF_01411">
    <property type="entry name" value="LPS_assembly_LptD"/>
    <property type="match status" value="1"/>
</dbReference>